<dbReference type="GO" id="GO:0016567">
    <property type="term" value="P:protein ubiquitination"/>
    <property type="evidence" value="ECO:0007669"/>
    <property type="project" value="TreeGrafter"/>
</dbReference>
<accession>A0A976FK78</accession>
<dbReference type="CDD" id="cd16649">
    <property type="entry name" value="mRING-HC-C3HC5_CGRF1-like"/>
    <property type="match status" value="1"/>
</dbReference>
<evidence type="ECO:0000259" key="6">
    <source>
        <dbReference type="PROSITE" id="PS50102"/>
    </source>
</evidence>
<evidence type="ECO:0000256" key="3">
    <source>
        <dbReference type="SAM" id="Coils"/>
    </source>
</evidence>
<evidence type="ECO:0000256" key="4">
    <source>
        <dbReference type="SAM" id="MobiDB-lite"/>
    </source>
</evidence>
<dbReference type="Proteomes" id="UP000294530">
    <property type="component" value="Unassembled WGS sequence"/>
</dbReference>
<evidence type="ECO:0008006" key="9">
    <source>
        <dbReference type="Google" id="ProtNLM"/>
    </source>
</evidence>
<keyword evidence="3" id="KW-0175">Coiled coil</keyword>
<dbReference type="InterPro" id="IPR012677">
    <property type="entry name" value="Nucleotide-bd_a/b_plait_sf"/>
</dbReference>
<dbReference type="Gene3D" id="3.30.40.10">
    <property type="entry name" value="Zinc/RING finger domain, C3HC4 (zinc finger)"/>
    <property type="match status" value="1"/>
</dbReference>
<dbReference type="InterPro" id="IPR013083">
    <property type="entry name" value="Znf_RING/FYVE/PHD"/>
</dbReference>
<evidence type="ECO:0000313" key="8">
    <source>
        <dbReference type="Proteomes" id="UP000294530"/>
    </source>
</evidence>
<dbReference type="GO" id="GO:0008270">
    <property type="term" value="F:zinc ion binding"/>
    <property type="evidence" value="ECO:0007669"/>
    <property type="project" value="UniProtKB-KW"/>
</dbReference>
<dbReference type="PANTHER" id="PTHR22696:SF1">
    <property type="entry name" value="E3 UBIQUITIN-PROTEIN LIGASE RNF26"/>
    <property type="match status" value="1"/>
</dbReference>
<dbReference type="RefSeq" id="XP_067817533.1">
    <property type="nucleotide sequence ID" value="XM_067962460.1"/>
</dbReference>
<evidence type="ECO:0000256" key="1">
    <source>
        <dbReference type="PROSITE-ProRule" id="PRU00175"/>
    </source>
</evidence>
<dbReference type="KEGG" id="blac:94348131"/>
<feature type="domain" description="RRM" evidence="6">
    <location>
        <begin position="339"/>
        <end position="432"/>
    </location>
</feature>
<keyword evidence="1" id="KW-0863">Zinc-finger</keyword>
<dbReference type="OrthoDB" id="1711136at2759"/>
<dbReference type="GO" id="GO:0003723">
    <property type="term" value="F:RNA binding"/>
    <property type="evidence" value="ECO:0007669"/>
    <property type="project" value="UniProtKB-UniRule"/>
</dbReference>
<name>A0A976FK78_BRELC</name>
<keyword evidence="1" id="KW-0862">Zinc</keyword>
<dbReference type="SUPFAM" id="SSF54928">
    <property type="entry name" value="RNA-binding domain, RBD"/>
    <property type="match status" value="1"/>
</dbReference>
<dbReference type="Pfam" id="PF13920">
    <property type="entry name" value="zf-C3HC4_3"/>
    <property type="match status" value="1"/>
</dbReference>
<dbReference type="InterPro" id="IPR035979">
    <property type="entry name" value="RBD_domain_sf"/>
</dbReference>
<reference evidence="7 8" key="1">
    <citation type="journal article" date="2021" name="Genome Biol.">
        <title>AFLAP: assembly-free linkage analysis pipeline using k-mers from genome sequencing data.</title>
        <authorList>
            <person name="Fletcher K."/>
            <person name="Zhang L."/>
            <person name="Gil J."/>
            <person name="Han R."/>
            <person name="Cavanaugh K."/>
            <person name="Michelmore R."/>
        </authorList>
    </citation>
    <scope>NUCLEOTIDE SEQUENCE [LARGE SCALE GENOMIC DNA]</scope>
    <source>
        <strain evidence="7 8">SF5</strain>
    </source>
</reference>
<keyword evidence="1" id="KW-0479">Metal-binding</keyword>
<dbReference type="PANTHER" id="PTHR22696">
    <property type="entry name" value="E3 UBIQUITIN-PROTEIN LIGASE RNF26"/>
    <property type="match status" value="1"/>
</dbReference>
<keyword evidence="8" id="KW-1185">Reference proteome</keyword>
<dbReference type="PROSITE" id="PS50089">
    <property type="entry name" value="ZF_RING_2"/>
    <property type="match status" value="1"/>
</dbReference>
<feature type="compositionally biased region" description="Acidic residues" evidence="4">
    <location>
        <begin position="152"/>
        <end position="170"/>
    </location>
</feature>
<feature type="region of interest" description="Disordered" evidence="4">
    <location>
        <begin position="146"/>
        <end position="170"/>
    </location>
</feature>
<comment type="caution">
    <text evidence="7">The sequence shown here is derived from an EMBL/GenBank/DDBJ whole genome shotgun (WGS) entry which is preliminary data.</text>
</comment>
<proteinExistence type="predicted"/>
<dbReference type="GO" id="GO:0006511">
    <property type="term" value="P:ubiquitin-dependent protein catabolic process"/>
    <property type="evidence" value="ECO:0007669"/>
    <property type="project" value="TreeGrafter"/>
</dbReference>
<organism evidence="7 8">
    <name type="scientific">Bremia lactucae</name>
    <name type="common">Lettuce downy mildew</name>
    <dbReference type="NCBI Taxonomy" id="4779"/>
    <lineage>
        <taxon>Eukaryota</taxon>
        <taxon>Sar</taxon>
        <taxon>Stramenopiles</taxon>
        <taxon>Oomycota</taxon>
        <taxon>Peronosporomycetes</taxon>
        <taxon>Peronosporales</taxon>
        <taxon>Peronosporaceae</taxon>
        <taxon>Bremia</taxon>
    </lineage>
</organism>
<dbReference type="InterPro" id="IPR000504">
    <property type="entry name" value="RRM_dom"/>
</dbReference>
<dbReference type="AlphaFoldDB" id="A0A976FK78"/>
<evidence type="ECO:0000256" key="2">
    <source>
        <dbReference type="PROSITE-ProRule" id="PRU00176"/>
    </source>
</evidence>
<gene>
    <name evidence="7" type="ORF">CCR75_004374</name>
</gene>
<evidence type="ECO:0000313" key="7">
    <source>
        <dbReference type="EMBL" id="TDH68034.1"/>
    </source>
</evidence>
<evidence type="ECO:0000259" key="5">
    <source>
        <dbReference type="PROSITE" id="PS50089"/>
    </source>
</evidence>
<dbReference type="InterPro" id="IPR001841">
    <property type="entry name" value="Znf_RING"/>
</dbReference>
<dbReference type="GeneID" id="94348131"/>
<dbReference type="Gene3D" id="3.30.70.330">
    <property type="match status" value="1"/>
</dbReference>
<dbReference type="SUPFAM" id="SSF57850">
    <property type="entry name" value="RING/U-box"/>
    <property type="match status" value="1"/>
</dbReference>
<dbReference type="GO" id="GO:0061630">
    <property type="term" value="F:ubiquitin protein ligase activity"/>
    <property type="evidence" value="ECO:0007669"/>
    <property type="project" value="TreeGrafter"/>
</dbReference>
<feature type="coiled-coil region" evidence="3">
    <location>
        <begin position="672"/>
        <end position="706"/>
    </location>
</feature>
<keyword evidence="2" id="KW-0694">RNA-binding</keyword>
<sequence length="867" mass="98318">METLPSTRIDGISVSMNHQHEDNYRTQHSVNEYYSQEKAETDEVPQQEPAVLTNIATSLSNRAAESRRIRFWRTENRQQIIDCTRNCCVRSLSMQQQPLDGNLAQDFESEAAESRTLIAQTAELWSVVDQAEHHNRLESLWYPAQRTSAASSEDESSTVSEDASENDEEQENGIDFVHGSSQCDLQDESLIDSYRSSIDDFQEINHAQINREIDEIDALNASNRAINASKGRVIQKAMLIHLVRLGFQENLARTALEAGVRQIAHYDADCELAYVDIFMSLVKTVCDAHVDVATDSLWRNKEEETYEEECQLLLPFKWPVFDMAQFELNNARPGTCFNSVCVLTNLPKVALDRTDELVEVLSCQLFCMVGDPIQVVVPSARTSGRTKGHAFLEFDDPKLAKKCAEAIDGLTWGRGPFGQIRGNLFRQYQAKSFGEYAQQNFLCEARIDQACASSSIVEISRSEDEDFSLLQNRLERYRPHLIGNDCAVDQNVFCDSDDDSNASGDYVDSRPHECVQFSMSPLLDQSSGSVEQEQVLLDEVDNWPIEAVSNGKGLIQRLTERGDDSYENDSDWELQTSKEDMQIDQSNFQQLPKIESRGAISHNEAQATPSTTASIASAAAREALVGCGMIEQSWEVQDDYEDRDKPWRRYCEDVIAGNRVLHDQMTFTRRRIVQLSRLNQNLNLLVDSVERDRDGLLMENELLQTQLHGYADHDQHHDSLMQELMTLRKCLDKEPATTVVKKSRAGANDMHASLYGIQSSLSLVTGTALNRCTMEELKDWEQVLETTLSYVRSVKEDKALEMQKRLDRQVEEQNELKLCVICLADEKTILCLPCRHLCLCKGCSRHEEVVTCPICRLEIQEMLAVYS</sequence>
<dbReference type="EMBL" id="SHOA02000013">
    <property type="protein sequence ID" value="TDH68034.1"/>
    <property type="molecule type" value="Genomic_DNA"/>
</dbReference>
<protein>
    <recommendedName>
        <fullName evidence="9">RING-type domain-containing protein</fullName>
    </recommendedName>
</protein>
<feature type="domain" description="RING-type" evidence="5">
    <location>
        <begin position="819"/>
        <end position="856"/>
    </location>
</feature>
<dbReference type="PROSITE" id="PS50102">
    <property type="entry name" value="RRM"/>
    <property type="match status" value="1"/>
</dbReference>